<accession>A0A1E8GKM9</accession>
<dbReference type="InterPro" id="IPR025720">
    <property type="entry name" value="RibU"/>
</dbReference>
<dbReference type="GO" id="GO:0005886">
    <property type="term" value="C:plasma membrane"/>
    <property type="evidence" value="ECO:0007669"/>
    <property type="project" value="UniProtKB-SubCell"/>
</dbReference>
<feature type="transmembrane region" description="Helical" evidence="9">
    <location>
        <begin position="110"/>
        <end position="132"/>
    </location>
</feature>
<evidence type="ECO:0000313" key="11">
    <source>
        <dbReference type="Proteomes" id="UP000178622"/>
    </source>
</evidence>
<feature type="transmembrane region" description="Helical" evidence="9">
    <location>
        <begin position="152"/>
        <end position="176"/>
    </location>
</feature>
<dbReference type="RefSeq" id="WP_070792737.1">
    <property type="nucleotide sequence ID" value="NZ_MKIR01000023.1"/>
</dbReference>
<evidence type="ECO:0000256" key="7">
    <source>
        <dbReference type="ARBA" id="ARBA00023136"/>
    </source>
</evidence>
<organism evidence="10 11">
    <name type="scientific">Floricoccus tropicus</name>
    <dbReference type="NCBI Taxonomy" id="1859473"/>
    <lineage>
        <taxon>Bacteria</taxon>
        <taxon>Bacillati</taxon>
        <taxon>Bacillota</taxon>
        <taxon>Bacilli</taxon>
        <taxon>Lactobacillales</taxon>
        <taxon>Streptococcaceae</taxon>
        <taxon>Floricoccus</taxon>
    </lineage>
</organism>
<dbReference type="Pfam" id="PF12822">
    <property type="entry name" value="ECF_trnsprt"/>
    <property type="match status" value="1"/>
</dbReference>
<comment type="subcellular location">
    <subcellularLocation>
        <location evidence="1">Cell membrane</location>
        <topology evidence="1">Multi-pass membrane protein</topology>
    </subcellularLocation>
</comment>
<keyword evidence="5 9" id="KW-0812">Transmembrane</keyword>
<evidence type="ECO:0000256" key="2">
    <source>
        <dbReference type="ARBA" id="ARBA00005540"/>
    </source>
</evidence>
<evidence type="ECO:0000256" key="6">
    <source>
        <dbReference type="ARBA" id="ARBA00022989"/>
    </source>
</evidence>
<sequence>MKDTKRMAHIAILSAISFVLMLFPQFPLIPGADFLKVEFSILPILVGYLMFDLKAAYMILFIRSLLKFFLNNEGVNTWIGLPMNILAIGMFVTIFALISKRDFTRQRYIVASICATIAMTLTMLAMNYFYAIPLYAKFAGFDIKQFIGVGKYLLAMVTPFNLLQGVLYSISFYILVTASKHLPMLEKNHK</sequence>
<protein>
    <recommendedName>
        <fullName evidence="8">Riboflavin transporter</fullName>
    </recommendedName>
</protein>
<keyword evidence="3 8" id="KW-0813">Transport</keyword>
<evidence type="ECO:0000256" key="1">
    <source>
        <dbReference type="ARBA" id="ARBA00004651"/>
    </source>
</evidence>
<keyword evidence="7 8" id="KW-0472">Membrane</keyword>
<keyword evidence="4 8" id="KW-1003">Cell membrane</keyword>
<name>A0A1E8GKM9_9LACT</name>
<feature type="transmembrane region" description="Helical" evidence="9">
    <location>
        <begin position="41"/>
        <end position="66"/>
    </location>
</feature>
<evidence type="ECO:0000313" key="10">
    <source>
        <dbReference type="EMBL" id="OFI48804.1"/>
    </source>
</evidence>
<dbReference type="STRING" id="1859473.BG261_05290"/>
<dbReference type="Gene3D" id="1.10.1760.20">
    <property type="match status" value="1"/>
</dbReference>
<dbReference type="PIRSF" id="PIRSF037778">
    <property type="entry name" value="UCP037778_transp_RibU"/>
    <property type="match status" value="1"/>
</dbReference>
<comment type="caution">
    <text evidence="10">The sequence shown here is derived from an EMBL/GenBank/DDBJ whole genome shotgun (WGS) entry which is preliminary data.</text>
</comment>
<dbReference type="PANTHER" id="PTHR38438">
    <property type="entry name" value="RIBOFLAVIN TRANSPORTER RIBU"/>
    <property type="match status" value="1"/>
</dbReference>
<comment type="function">
    <text evidence="8">Probably a riboflavin-binding protein that interacts with the energy-coupling factor (ECF) ABC-transporter complex.</text>
</comment>
<dbReference type="GO" id="GO:0032217">
    <property type="term" value="F:riboflavin transmembrane transporter activity"/>
    <property type="evidence" value="ECO:0007669"/>
    <property type="project" value="UniProtKB-UniRule"/>
</dbReference>
<keyword evidence="6 9" id="KW-1133">Transmembrane helix</keyword>
<dbReference type="OrthoDB" id="9809216at2"/>
<dbReference type="EMBL" id="MKIR01000023">
    <property type="protein sequence ID" value="OFI48804.1"/>
    <property type="molecule type" value="Genomic_DNA"/>
</dbReference>
<dbReference type="InterPro" id="IPR024529">
    <property type="entry name" value="ECF_trnsprt_substrate-spec"/>
</dbReference>
<evidence type="ECO:0000256" key="3">
    <source>
        <dbReference type="ARBA" id="ARBA00022448"/>
    </source>
</evidence>
<dbReference type="PANTHER" id="PTHR38438:SF1">
    <property type="entry name" value="RIBOFLAVIN TRANSPORTER RIBU"/>
    <property type="match status" value="1"/>
</dbReference>
<evidence type="ECO:0000256" key="8">
    <source>
        <dbReference type="PIRNR" id="PIRNR037778"/>
    </source>
</evidence>
<evidence type="ECO:0000256" key="9">
    <source>
        <dbReference type="SAM" id="Phobius"/>
    </source>
</evidence>
<evidence type="ECO:0000256" key="5">
    <source>
        <dbReference type="ARBA" id="ARBA00022692"/>
    </source>
</evidence>
<proteinExistence type="inferred from homology"/>
<evidence type="ECO:0000256" key="4">
    <source>
        <dbReference type="ARBA" id="ARBA00022475"/>
    </source>
</evidence>
<keyword evidence="11" id="KW-1185">Reference proteome</keyword>
<dbReference type="AlphaFoldDB" id="A0A1E8GKM9"/>
<dbReference type="Proteomes" id="UP000178622">
    <property type="component" value="Unassembled WGS sequence"/>
</dbReference>
<gene>
    <name evidence="10" type="ORF">BG261_05290</name>
</gene>
<reference evidence="11" key="1">
    <citation type="submission" date="2016-09" db="EMBL/GenBank/DDBJ databases">
        <title>Draft genome sequence of a novel species of the family Streptococcaceae isolated from flowers.</title>
        <authorList>
            <person name="Chuah L.-O."/>
            <person name="Yap K.-P."/>
            <person name="Thong K.L."/>
            <person name="Liong M.T."/>
            <person name="Ahmad R."/>
            <person name="Rusul G."/>
        </authorList>
    </citation>
    <scope>NUCLEOTIDE SEQUENCE [LARGE SCALE GENOMIC DNA]</scope>
    <source>
        <strain evidence="11">DF1</strain>
    </source>
</reference>
<feature type="transmembrane region" description="Helical" evidence="9">
    <location>
        <begin position="6"/>
        <end position="29"/>
    </location>
</feature>
<comment type="similarity">
    <text evidence="2 8">Belongs to the prokaryotic riboflavin transporter (P-RFT) (TC 2.A.87) family.</text>
</comment>
<feature type="transmembrane region" description="Helical" evidence="9">
    <location>
        <begin position="78"/>
        <end position="98"/>
    </location>
</feature>